<gene>
    <name evidence="1" type="primary">orf75</name>
</gene>
<reference evidence="1 2" key="1">
    <citation type="submission" date="2013-02" db="EMBL/GenBank/DDBJ databases">
        <title>phiNIT1 genome sequensing.</title>
        <authorList>
            <person name="Ozaki T."/>
            <person name="Kaneko J."/>
        </authorList>
    </citation>
    <scope>NUCLEOTIDE SEQUENCE [LARGE SCALE GENOMIC DNA]</scope>
    <source>
        <strain evidence="1">PhiNIT1</strain>
    </source>
</reference>
<evidence type="ECO:0000313" key="1">
    <source>
        <dbReference type="EMBL" id="BAN59511.1"/>
    </source>
</evidence>
<sequence length="75" mass="8740">MRRRKLSGNKFNNLSRSDWKEANEVSTNNRRINGLTREEVFHRKELLRSFIGSCSAEGLSLSEVYMESKKESTDD</sequence>
<dbReference type="Proteomes" id="UP000014701">
    <property type="component" value="Segment"/>
</dbReference>
<protein>
    <submittedName>
        <fullName evidence="1">Uncharacterized protein</fullName>
    </submittedName>
</protein>
<name>S6ATG6_9CAUD</name>
<dbReference type="OrthoDB" id="34940at10239"/>
<dbReference type="EMBL" id="AP013029">
    <property type="protein sequence ID" value="BAN59511.1"/>
    <property type="molecule type" value="Genomic_DNA"/>
</dbReference>
<proteinExistence type="predicted"/>
<dbReference type="KEGG" id="vg:16511501"/>
<organism evidence="1 2">
    <name type="scientific">Bacillus phage phiNIT1</name>
    <dbReference type="NCBI Taxonomy" id="207656"/>
    <lineage>
        <taxon>Viruses</taxon>
        <taxon>Duplodnaviria</taxon>
        <taxon>Heunggongvirae</taxon>
        <taxon>Uroviricota</taxon>
        <taxon>Caudoviricetes</taxon>
        <taxon>Herelleviridae</taxon>
        <taxon>Bastillevirinae</taxon>
        <taxon>Nitunavirus</taxon>
        <taxon>Nitunavirus NIT1</taxon>
    </lineage>
</organism>
<dbReference type="RefSeq" id="YP_008318279.1">
    <property type="nucleotide sequence ID" value="NC_021856.1"/>
</dbReference>
<evidence type="ECO:0000313" key="2">
    <source>
        <dbReference type="Proteomes" id="UP000014701"/>
    </source>
</evidence>
<keyword evidence="2" id="KW-1185">Reference proteome</keyword>
<dbReference type="GeneID" id="16511501"/>
<accession>S6ATG6</accession>